<dbReference type="EMBL" id="KL584766">
    <property type="protein sequence ID" value="KEQ93288.1"/>
    <property type="molecule type" value="Genomic_DNA"/>
</dbReference>
<name>A0A074Y687_AURSE</name>
<dbReference type="GeneID" id="25367032"/>
<dbReference type="InParanoid" id="A0A074Y687"/>
<dbReference type="GO" id="GO:0016757">
    <property type="term" value="F:glycosyltransferase activity"/>
    <property type="evidence" value="ECO:0007669"/>
    <property type="project" value="UniProtKB-KW"/>
</dbReference>
<protein>
    <submittedName>
        <fullName evidence="5">Glycosyltransferase family 34 protein</fullName>
    </submittedName>
</protein>
<feature type="signal peptide" evidence="4">
    <location>
        <begin position="1"/>
        <end position="28"/>
    </location>
</feature>
<evidence type="ECO:0000256" key="3">
    <source>
        <dbReference type="ARBA" id="ARBA00022679"/>
    </source>
</evidence>
<dbReference type="Pfam" id="PF05637">
    <property type="entry name" value="Glyco_transf_34"/>
    <property type="match status" value="1"/>
</dbReference>
<evidence type="ECO:0000256" key="2">
    <source>
        <dbReference type="ARBA" id="ARBA00022676"/>
    </source>
</evidence>
<keyword evidence="2" id="KW-0328">Glycosyltransferase</keyword>
<dbReference type="PANTHER" id="PTHR31306">
    <property type="entry name" value="ALPHA-1,6-MANNOSYLTRANSFERASE MNN11-RELATED"/>
    <property type="match status" value="1"/>
</dbReference>
<evidence type="ECO:0000313" key="5">
    <source>
        <dbReference type="EMBL" id="KEQ93288.1"/>
    </source>
</evidence>
<dbReference type="STRING" id="1043005.A0A074Y687"/>
<reference evidence="5 6" key="1">
    <citation type="journal article" date="2014" name="BMC Genomics">
        <title>Genome sequencing of four Aureobasidium pullulans varieties: biotechnological potential, stress tolerance, and description of new species.</title>
        <authorList>
            <person name="Gostin Ar C."/>
            <person name="Ohm R.A."/>
            <person name="Kogej T."/>
            <person name="Sonjak S."/>
            <person name="Turk M."/>
            <person name="Zajc J."/>
            <person name="Zalar P."/>
            <person name="Grube M."/>
            <person name="Sun H."/>
            <person name="Han J."/>
            <person name="Sharma A."/>
            <person name="Chiniquy J."/>
            <person name="Ngan C.Y."/>
            <person name="Lipzen A."/>
            <person name="Barry K."/>
            <person name="Grigoriev I.V."/>
            <person name="Gunde-Cimerman N."/>
        </authorList>
    </citation>
    <scope>NUCLEOTIDE SEQUENCE [LARGE SCALE GENOMIC DNA]</scope>
    <source>
        <strain evidence="5 6">EXF-2481</strain>
    </source>
</reference>
<dbReference type="PANTHER" id="PTHR31306:SF8">
    <property type="entry name" value="GLYCOSYLTRANSFERASE FAMILY 34 PROTEIN"/>
    <property type="match status" value="1"/>
</dbReference>
<comment type="similarity">
    <text evidence="1">Belongs to the glycosyltransferase 34 family.</text>
</comment>
<feature type="chain" id="PRO_5001703018" evidence="4">
    <location>
        <begin position="29"/>
        <end position="354"/>
    </location>
</feature>
<organism evidence="5 6">
    <name type="scientific">Aureobasidium subglaciale (strain EXF-2481)</name>
    <name type="common">Aureobasidium pullulans var. subglaciale</name>
    <dbReference type="NCBI Taxonomy" id="1043005"/>
    <lineage>
        <taxon>Eukaryota</taxon>
        <taxon>Fungi</taxon>
        <taxon>Dikarya</taxon>
        <taxon>Ascomycota</taxon>
        <taxon>Pezizomycotina</taxon>
        <taxon>Dothideomycetes</taxon>
        <taxon>Dothideomycetidae</taxon>
        <taxon>Dothideales</taxon>
        <taxon>Saccotheciaceae</taxon>
        <taxon>Aureobasidium</taxon>
    </lineage>
</organism>
<evidence type="ECO:0000256" key="4">
    <source>
        <dbReference type="SAM" id="SignalP"/>
    </source>
</evidence>
<dbReference type="OMA" id="INTHRVH"/>
<keyword evidence="3 5" id="KW-0808">Transferase</keyword>
<dbReference type="InterPro" id="IPR008630">
    <property type="entry name" value="Glyco_trans_34"/>
</dbReference>
<dbReference type="GO" id="GO:0000139">
    <property type="term" value="C:Golgi membrane"/>
    <property type="evidence" value="ECO:0007669"/>
    <property type="project" value="TreeGrafter"/>
</dbReference>
<gene>
    <name evidence="5" type="ORF">AUEXF2481DRAFT_42019</name>
</gene>
<proteinExistence type="inferred from homology"/>
<dbReference type="RefSeq" id="XP_013341809.1">
    <property type="nucleotide sequence ID" value="XM_013486355.1"/>
</dbReference>
<dbReference type="AlphaFoldDB" id="A0A074Y687"/>
<sequence length="354" mass="40752">MYGGAGAQCRLILLVVLISLGVVTLLQSLQTTHSIHDIPLSIRGHKFGGAVGRKHGSAQAIRIKKVTALFGEPNYLYEGAIATHERHNALHGYQMQVLRQRIHASFLAKPAYLMSVLVEELNKPWDERMQWLAWVDPDTLVLNQQVPLELFVPPLEEEINLIATHDDNGYFNGGVFFLRVDTWSLEFLIQVLAVPLTDRKHHVSLNKDHAALEQIMESQRFRNRVTYQPRIWYNAFDSNKTYEGEAGGLMVHLLDLGGDKWARMDKYLGNVTSKVNPHELPLEQTPYEEQVQAFWKRMRDSRRILKEAREKEKGHDAIKESARRLRFALEFETDNEVVMRGAYDRLLNALYENK</sequence>
<keyword evidence="4" id="KW-0732">Signal</keyword>
<dbReference type="Proteomes" id="UP000030641">
    <property type="component" value="Unassembled WGS sequence"/>
</dbReference>
<dbReference type="HOGENOM" id="CLU_039079_1_0_1"/>
<dbReference type="OrthoDB" id="407658at2759"/>
<dbReference type="InterPro" id="IPR029044">
    <property type="entry name" value="Nucleotide-diphossugar_trans"/>
</dbReference>
<dbReference type="SUPFAM" id="SSF53448">
    <property type="entry name" value="Nucleotide-diphospho-sugar transferases"/>
    <property type="match status" value="1"/>
</dbReference>
<evidence type="ECO:0000313" key="6">
    <source>
        <dbReference type="Proteomes" id="UP000030641"/>
    </source>
</evidence>
<keyword evidence="6" id="KW-1185">Reference proteome</keyword>
<accession>A0A074Y687</accession>
<dbReference type="Gene3D" id="3.90.550.10">
    <property type="entry name" value="Spore Coat Polysaccharide Biosynthesis Protein SpsA, Chain A"/>
    <property type="match status" value="1"/>
</dbReference>
<dbReference type="GO" id="GO:0006487">
    <property type="term" value="P:protein N-linked glycosylation"/>
    <property type="evidence" value="ECO:0007669"/>
    <property type="project" value="TreeGrafter"/>
</dbReference>
<evidence type="ECO:0000256" key="1">
    <source>
        <dbReference type="ARBA" id="ARBA00005664"/>
    </source>
</evidence>